<dbReference type="RefSeq" id="WP_192773744.1">
    <property type="nucleotide sequence ID" value="NZ_BAAASY010000003.1"/>
</dbReference>
<dbReference type="Proteomes" id="UP000661607">
    <property type="component" value="Unassembled WGS sequence"/>
</dbReference>
<evidence type="ECO:0000313" key="2">
    <source>
        <dbReference type="EMBL" id="MBE1558309.1"/>
    </source>
</evidence>
<dbReference type="EMBL" id="JADBEF010000001">
    <property type="protein sequence ID" value="MBE1558309.1"/>
    <property type="molecule type" value="Genomic_DNA"/>
</dbReference>
<keyword evidence="3" id="KW-1185">Reference proteome</keyword>
<protein>
    <submittedName>
        <fullName evidence="2">Uncharacterized protein</fullName>
    </submittedName>
</protein>
<organism evidence="2 3">
    <name type="scientific">Nonomuraea africana</name>
    <dbReference type="NCBI Taxonomy" id="46171"/>
    <lineage>
        <taxon>Bacteria</taxon>
        <taxon>Bacillati</taxon>
        <taxon>Actinomycetota</taxon>
        <taxon>Actinomycetes</taxon>
        <taxon>Streptosporangiales</taxon>
        <taxon>Streptosporangiaceae</taxon>
        <taxon>Nonomuraea</taxon>
    </lineage>
</organism>
<accession>A0ABR9K8H7</accession>
<evidence type="ECO:0000313" key="3">
    <source>
        <dbReference type="Proteomes" id="UP000661607"/>
    </source>
</evidence>
<gene>
    <name evidence="2" type="ORF">H4W81_001088</name>
</gene>
<sequence>MRISSPESSARSTEPPLKPSTMAPIARNSVTIAIGAANSANAVRETVAPMTRKTEWTRVARRS</sequence>
<name>A0ABR9K8H7_9ACTN</name>
<evidence type="ECO:0000256" key="1">
    <source>
        <dbReference type="SAM" id="MobiDB-lite"/>
    </source>
</evidence>
<feature type="compositionally biased region" description="Polar residues" evidence="1">
    <location>
        <begin position="1"/>
        <end position="12"/>
    </location>
</feature>
<feature type="region of interest" description="Disordered" evidence="1">
    <location>
        <begin position="1"/>
        <end position="24"/>
    </location>
</feature>
<proteinExistence type="predicted"/>
<comment type="caution">
    <text evidence="2">The sequence shown here is derived from an EMBL/GenBank/DDBJ whole genome shotgun (WGS) entry which is preliminary data.</text>
</comment>
<reference evidence="2 3" key="1">
    <citation type="submission" date="2020-10" db="EMBL/GenBank/DDBJ databases">
        <title>Sequencing the genomes of 1000 actinobacteria strains.</title>
        <authorList>
            <person name="Klenk H.-P."/>
        </authorList>
    </citation>
    <scope>NUCLEOTIDE SEQUENCE [LARGE SCALE GENOMIC DNA]</scope>
    <source>
        <strain evidence="2 3">DSM 43748</strain>
    </source>
</reference>